<evidence type="ECO:0000256" key="1">
    <source>
        <dbReference type="SAM" id="MobiDB-lite"/>
    </source>
</evidence>
<accession>A0AAE4YRJ5</accession>
<sequence>MSQTILCLRRIHWYGHNGGLAKHVYGCARGIGAIAEQLRFCGCCRSSSLGVLPVSFGNVAAKAVYEAQSSEVATNAMPGGLRGMVVAGSNRWRGSEEPNRREAEARAKGDCGQPWRRRQSVGVSPVNFRNAAANAVCEA</sequence>
<dbReference type="AlphaFoldDB" id="A0AAE4YRJ5"/>
<proteinExistence type="predicted"/>
<protein>
    <submittedName>
        <fullName evidence="2">Uncharacterized protein</fullName>
    </submittedName>
</protein>
<organism evidence="2 3">
    <name type="scientific">Rhizobium ruizarguesonis</name>
    <dbReference type="NCBI Taxonomy" id="2081791"/>
    <lineage>
        <taxon>Bacteria</taxon>
        <taxon>Pseudomonadati</taxon>
        <taxon>Pseudomonadota</taxon>
        <taxon>Alphaproteobacteria</taxon>
        <taxon>Hyphomicrobiales</taxon>
        <taxon>Rhizobiaceae</taxon>
        <taxon>Rhizobium/Agrobacterium group</taxon>
        <taxon>Rhizobium</taxon>
    </lineage>
</organism>
<evidence type="ECO:0000313" key="3">
    <source>
        <dbReference type="Proteomes" id="UP000661163"/>
    </source>
</evidence>
<dbReference type="EMBL" id="WUFC01000010">
    <property type="protein sequence ID" value="NEI48908.1"/>
    <property type="molecule type" value="Genomic_DNA"/>
</dbReference>
<comment type="caution">
    <text evidence="2">The sequence shown here is derived from an EMBL/GenBank/DDBJ whole genome shotgun (WGS) entry which is preliminary data.</text>
</comment>
<gene>
    <name evidence="2" type="ORF">GR217_14505</name>
</gene>
<reference evidence="2 3" key="1">
    <citation type="submission" date="2019-12" db="EMBL/GenBank/DDBJ databases">
        <title>Rhizobium genotypes associated with high levels of biological nitrogen fixation by grain legumes in a temperate-maritime cropping system.</title>
        <authorList>
            <person name="Maluk M."/>
            <person name="Francesc Ferrando Molina F."/>
            <person name="Lopez Del Egido L."/>
            <person name="Lafos M."/>
            <person name="Langarica-Fuentes A."/>
            <person name="Gebre Yohannes G."/>
            <person name="Young M.W."/>
            <person name="Martin P."/>
            <person name="Gantlett R."/>
            <person name="Kenicer G."/>
            <person name="Hawes C."/>
            <person name="Begg G.S."/>
            <person name="Quilliam R.S."/>
            <person name="Squire G.R."/>
            <person name="Poole P.S."/>
            <person name="Young P.W."/>
            <person name="Iannetta P.M."/>
            <person name="James E.K."/>
        </authorList>
    </citation>
    <scope>NUCLEOTIDE SEQUENCE [LARGE SCALE GENOMIC DNA]</scope>
    <source>
        <strain evidence="2 3">JHI985</strain>
    </source>
</reference>
<name>A0AAE4YRJ5_9HYPH</name>
<feature type="compositionally biased region" description="Basic and acidic residues" evidence="1">
    <location>
        <begin position="93"/>
        <end position="109"/>
    </location>
</feature>
<dbReference type="Proteomes" id="UP000661163">
    <property type="component" value="Unassembled WGS sequence"/>
</dbReference>
<evidence type="ECO:0000313" key="2">
    <source>
        <dbReference type="EMBL" id="NEI48908.1"/>
    </source>
</evidence>
<feature type="region of interest" description="Disordered" evidence="1">
    <location>
        <begin position="91"/>
        <end position="113"/>
    </location>
</feature>